<dbReference type="Pfam" id="PF00392">
    <property type="entry name" value="GntR"/>
    <property type="match status" value="1"/>
</dbReference>
<organism evidence="5 6">
    <name type="scientific">Bifidobacterium simiarum</name>
    <dbReference type="NCBI Taxonomy" id="2045441"/>
    <lineage>
        <taxon>Bacteria</taxon>
        <taxon>Bacillati</taxon>
        <taxon>Actinomycetota</taxon>
        <taxon>Actinomycetes</taxon>
        <taxon>Bifidobacteriales</taxon>
        <taxon>Bifidobacteriaceae</taxon>
        <taxon>Bifidobacterium</taxon>
    </lineage>
</organism>
<dbReference type="GO" id="GO:0003677">
    <property type="term" value="F:DNA binding"/>
    <property type="evidence" value="ECO:0007669"/>
    <property type="project" value="UniProtKB-KW"/>
</dbReference>
<dbReference type="Gene3D" id="1.10.10.10">
    <property type="entry name" value="Winged helix-like DNA-binding domain superfamily/Winged helix DNA-binding domain"/>
    <property type="match status" value="1"/>
</dbReference>
<protein>
    <submittedName>
        <fullName evidence="5">GntR family transcriptional regulator</fullName>
    </submittedName>
</protein>
<dbReference type="InterPro" id="IPR008920">
    <property type="entry name" value="TF_FadR/GntR_C"/>
</dbReference>
<reference evidence="5 6" key="1">
    <citation type="submission" date="2017-10" db="EMBL/GenBank/DDBJ databases">
        <title>Draft genome sequences of strains TRE 1, TRE 9, TRE H and TRI 7, isolated from tamarins, belonging to four potential novel Bifidobacterium species.</title>
        <authorList>
            <person name="Mattarelli P."/>
            <person name="Modesto M."/>
            <person name="Puglisi E."/>
            <person name="Morelli L."/>
            <person name="Spezio C."/>
            <person name="Bonetti A."/>
            <person name="Sandri C."/>
        </authorList>
    </citation>
    <scope>NUCLEOTIDE SEQUENCE [LARGE SCALE GENOMIC DNA]</scope>
    <source>
        <strain evidence="6">TRI7</strain>
    </source>
</reference>
<accession>A0A2M9HHN6</accession>
<comment type="caution">
    <text evidence="5">The sequence shown here is derived from an EMBL/GenBank/DDBJ whole genome shotgun (WGS) entry which is preliminary data.</text>
</comment>
<dbReference type="PANTHER" id="PTHR43537">
    <property type="entry name" value="TRANSCRIPTIONAL REGULATOR, GNTR FAMILY"/>
    <property type="match status" value="1"/>
</dbReference>
<keyword evidence="3" id="KW-0804">Transcription</keyword>
<dbReference type="EMBL" id="PEBK01000001">
    <property type="protein sequence ID" value="PJM76309.1"/>
    <property type="molecule type" value="Genomic_DNA"/>
</dbReference>
<evidence type="ECO:0000313" key="5">
    <source>
        <dbReference type="EMBL" id="PJM76309.1"/>
    </source>
</evidence>
<evidence type="ECO:0000313" key="6">
    <source>
        <dbReference type="Proteomes" id="UP000231451"/>
    </source>
</evidence>
<dbReference type="GO" id="GO:0003700">
    <property type="term" value="F:DNA-binding transcription factor activity"/>
    <property type="evidence" value="ECO:0007669"/>
    <property type="project" value="InterPro"/>
</dbReference>
<dbReference type="PANTHER" id="PTHR43537:SF45">
    <property type="entry name" value="GNTR FAMILY REGULATORY PROTEIN"/>
    <property type="match status" value="1"/>
</dbReference>
<evidence type="ECO:0000256" key="3">
    <source>
        <dbReference type="ARBA" id="ARBA00023163"/>
    </source>
</evidence>
<proteinExistence type="predicted"/>
<keyword evidence="1" id="KW-0805">Transcription regulation</keyword>
<dbReference type="Pfam" id="PF07729">
    <property type="entry name" value="FCD"/>
    <property type="match status" value="1"/>
</dbReference>
<keyword evidence="2" id="KW-0238">DNA-binding</keyword>
<dbReference type="PROSITE" id="PS50949">
    <property type="entry name" value="HTH_GNTR"/>
    <property type="match status" value="1"/>
</dbReference>
<dbReference type="SMART" id="SM00895">
    <property type="entry name" value="FCD"/>
    <property type="match status" value="1"/>
</dbReference>
<feature type="domain" description="HTH gntR-type" evidence="4">
    <location>
        <begin position="12"/>
        <end position="79"/>
    </location>
</feature>
<dbReference type="OrthoDB" id="8680240at2"/>
<dbReference type="Gene3D" id="1.20.120.530">
    <property type="entry name" value="GntR ligand-binding domain-like"/>
    <property type="match status" value="1"/>
</dbReference>
<dbReference type="PRINTS" id="PR00035">
    <property type="entry name" value="HTHGNTR"/>
</dbReference>
<sequence length="218" mass="24933">MGVEHMVIERPKPLRDQVYERIVGMILAMDLKPGDALTEPMLIDRLGVSRTPIREALLRLEAEGVLTSALARGFRLRPLTRQEAEELFPILASLEMLAIREMPDEIRRSTLNGLRTTARKLAGTDDPVRRWELDSRFHALLVVEAGNDRLDELTRQLRVLIARYELAFMAQADPEHASCDERYGRIIESLASDERLQAARLVREHWDGESARITDWLA</sequence>
<dbReference type="SUPFAM" id="SSF46785">
    <property type="entry name" value="Winged helix' DNA-binding domain"/>
    <property type="match status" value="1"/>
</dbReference>
<name>A0A2M9HHN6_9BIFI</name>
<dbReference type="CDD" id="cd07377">
    <property type="entry name" value="WHTH_GntR"/>
    <property type="match status" value="1"/>
</dbReference>
<dbReference type="InterPro" id="IPR000524">
    <property type="entry name" value="Tscrpt_reg_HTH_GntR"/>
</dbReference>
<evidence type="ECO:0000259" key="4">
    <source>
        <dbReference type="PROSITE" id="PS50949"/>
    </source>
</evidence>
<evidence type="ECO:0000256" key="1">
    <source>
        <dbReference type="ARBA" id="ARBA00023015"/>
    </source>
</evidence>
<dbReference type="InterPro" id="IPR036388">
    <property type="entry name" value="WH-like_DNA-bd_sf"/>
</dbReference>
<dbReference type="SMART" id="SM00345">
    <property type="entry name" value="HTH_GNTR"/>
    <property type="match status" value="1"/>
</dbReference>
<gene>
    <name evidence="5" type="ORF">CSQ87_02040</name>
</gene>
<dbReference type="SUPFAM" id="SSF48008">
    <property type="entry name" value="GntR ligand-binding domain-like"/>
    <property type="match status" value="1"/>
</dbReference>
<dbReference type="AlphaFoldDB" id="A0A2M9HHN6"/>
<evidence type="ECO:0000256" key="2">
    <source>
        <dbReference type="ARBA" id="ARBA00023125"/>
    </source>
</evidence>
<dbReference type="Proteomes" id="UP000231451">
    <property type="component" value="Unassembled WGS sequence"/>
</dbReference>
<dbReference type="RefSeq" id="WP_100512176.1">
    <property type="nucleotide sequence ID" value="NZ_PEBK01000001.1"/>
</dbReference>
<keyword evidence="6" id="KW-1185">Reference proteome</keyword>
<dbReference type="InterPro" id="IPR036390">
    <property type="entry name" value="WH_DNA-bd_sf"/>
</dbReference>
<dbReference type="InterPro" id="IPR011711">
    <property type="entry name" value="GntR_C"/>
</dbReference>